<dbReference type="InterPro" id="IPR000719">
    <property type="entry name" value="Prot_kinase_dom"/>
</dbReference>
<feature type="binding site" evidence="10">
    <location>
        <position position="243"/>
    </location>
    <ligand>
        <name>ATP</name>
        <dbReference type="ChEBI" id="CHEBI:30616"/>
    </ligand>
</feature>
<feature type="cross-link" description="Glycyl lysine isopeptide (Lys-Gly) (interchain with G-Cter in SUMO2)" evidence="11">
    <location>
        <position position="227"/>
    </location>
</feature>
<dbReference type="GO" id="GO:0004674">
    <property type="term" value="F:protein serine/threonine kinase activity"/>
    <property type="evidence" value="ECO:0007669"/>
    <property type="project" value="UniProtKB-KW"/>
</dbReference>
<comment type="catalytic activity">
    <reaction evidence="7 14">
        <text>L-threonyl-[protein] + ATP = O-phospho-L-threonyl-[protein] + ADP + H(+)</text>
        <dbReference type="Rhea" id="RHEA:46608"/>
        <dbReference type="Rhea" id="RHEA-COMP:11060"/>
        <dbReference type="Rhea" id="RHEA-COMP:11605"/>
        <dbReference type="ChEBI" id="CHEBI:15378"/>
        <dbReference type="ChEBI" id="CHEBI:30013"/>
        <dbReference type="ChEBI" id="CHEBI:30616"/>
        <dbReference type="ChEBI" id="CHEBI:61977"/>
        <dbReference type="ChEBI" id="CHEBI:456216"/>
        <dbReference type="EC" id="2.7.11.1"/>
    </reaction>
</comment>
<dbReference type="PANTHER" id="PTHR24350">
    <property type="entry name" value="SERINE/THREONINE-PROTEIN KINASE IAL-RELATED"/>
    <property type="match status" value="1"/>
</dbReference>
<feature type="region of interest" description="Disordered" evidence="15">
    <location>
        <begin position="1"/>
        <end position="22"/>
    </location>
</feature>
<dbReference type="PROSITE" id="PS00108">
    <property type="entry name" value="PROTEIN_KINASE_ST"/>
    <property type="match status" value="1"/>
</dbReference>
<evidence type="ECO:0000256" key="10">
    <source>
        <dbReference type="PIRSR" id="PIRSR630616-2"/>
    </source>
</evidence>
<proteinExistence type="inferred from homology"/>
<comment type="catalytic activity">
    <reaction evidence="8 14">
        <text>L-seryl-[protein] + ATP = O-phospho-L-seryl-[protein] + ADP + H(+)</text>
        <dbReference type="Rhea" id="RHEA:17989"/>
        <dbReference type="Rhea" id="RHEA-COMP:9863"/>
        <dbReference type="Rhea" id="RHEA-COMP:11604"/>
        <dbReference type="ChEBI" id="CHEBI:15378"/>
        <dbReference type="ChEBI" id="CHEBI:29999"/>
        <dbReference type="ChEBI" id="CHEBI:30616"/>
        <dbReference type="ChEBI" id="CHEBI:83421"/>
        <dbReference type="ChEBI" id="CHEBI:456216"/>
        <dbReference type="EC" id="2.7.11.1"/>
    </reaction>
</comment>
<dbReference type="GO" id="GO:0030496">
    <property type="term" value="C:midbody"/>
    <property type="evidence" value="ECO:0007669"/>
    <property type="project" value="UniProtKB-SubCell"/>
</dbReference>
<dbReference type="Pfam" id="PF00069">
    <property type="entry name" value="Pkinase"/>
    <property type="match status" value="1"/>
</dbReference>
<organism evidence="17 18">
    <name type="scientific">Hypsibius exemplaris</name>
    <name type="common">Freshwater tardigrade</name>
    <dbReference type="NCBI Taxonomy" id="2072580"/>
    <lineage>
        <taxon>Eukaryota</taxon>
        <taxon>Metazoa</taxon>
        <taxon>Ecdysozoa</taxon>
        <taxon>Tardigrada</taxon>
        <taxon>Eutardigrada</taxon>
        <taxon>Parachela</taxon>
        <taxon>Hypsibioidea</taxon>
        <taxon>Hypsibiidae</taxon>
        <taxon>Hypsibius</taxon>
    </lineage>
</organism>
<keyword evidence="5 14" id="KW-0418">Kinase</keyword>
<dbReference type="OrthoDB" id="377346at2759"/>
<comment type="similarity">
    <text evidence="14">Belongs to the protein kinase superfamily. Ser/Thr protein kinase family. Aurora subfamily.</text>
</comment>
<feature type="compositionally biased region" description="Basic residues" evidence="15">
    <location>
        <begin position="1"/>
        <end position="11"/>
    </location>
</feature>
<evidence type="ECO:0000256" key="8">
    <source>
        <dbReference type="ARBA" id="ARBA00048679"/>
    </source>
</evidence>
<evidence type="ECO:0000256" key="11">
    <source>
        <dbReference type="PIRSR" id="PIRSR630616-3"/>
    </source>
</evidence>
<keyword evidence="6 10" id="KW-0067">ATP-binding</keyword>
<dbReference type="GO" id="GO:0030261">
    <property type="term" value="P:chromosome condensation"/>
    <property type="evidence" value="ECO:0007669"/>
    <property type="project" value="UniProtKB-ARBA"/>
</dbReference>
<evidence type="ECO:0000256" key="12">
    <source>
        <dbReference type="PROSITE-ProRule" id="PRU10141"/>
    </source>
</evidence>
<evidence type="ECO:0000313" key="18">
    <source>
        <dbReference type="Proteomes" id="UP000192578"/>
    </source>
</evidence>
<dbReference type="SUPFAM" id="SSF56112">
    <property type="entry name" value="Protein kinase-like (PK-like)"/>
    <property type="match status" value="1"/>
</dbReference>
<evidence type="ECO:0000256" key="3">
    <source>
        <dbReference type="ARBA" id="ARBA00022679"/>
    </source>
</evidence>
<feature type="domain" description="Protein kinase" evidence="16">
    <location>
        <begin position="102"/>
        <end position="355"/>
    </location>
</feature>
<dbReference type="GO" id="GO:0005524">
    <property type="term" value="F:ATP binding"/>
    <property type="evidence" value="ECO:0007669"/>
    <property type="project" value="UniProtKB-UniRule"/>
</dbReference>
<comment type="subcellular location">
    <subcellularLocation>
        <location evidence="1">Midbody</location>
    </subcellularLocation>
</comment>
<dbReference type="GO" id="GO:0006325">
    <property type="term" value="P:chromatin organization"/>
    <property type="evidence" value="ECO:0007669"/>
    <property type="project" value="UniProtKB-ARBA"/>
</dbReference>
<evidence type="ECO:0000259" key="16">
    <source>
        <dbReference type="PROSITE" id="PS50011"/>
    </source>
</evidence>
<dbReference type="PROSITE" id="PS50011">
    <property type="entry name" value="PROTEIN_KINASE_DOM"/>
    <property type="match status" value="1"/>
</dbReference>
<dbReference type="AlphaFoldDB" id="A0A1W0WYR1"/>
<feature type="compositionally biased region" description="Acidic residues" evidence="15">
    <location>
        <begin position="371"/>
        <end position="388"/>
    </location>
</feature>
<evidence type="ECO:0000256" key="6">
    <source>
        <dbReference type="ARBA" id="ARBA00022840"/>
    </source>
</evidence>
<evidence type="ECO:0000313" key="17">
    <source>
        <dbReference type="EMBL" id="OQV20272.1"/>
    </source>
</evidence>
<evidence type="ECO:0000256" key="1">
    <source>
        <dbReference type="ARBA" id="ARBA00004214"/>
    </source>
</evidence>
<feature type="binding site" evidence="10">
    <location>
        <begin position="180"/>
        <end position="182"/>
    </location>
    <ligand>
        <name>ATP</name>
        <dbReference type="ChEBI" id="CHEBI:30616"/>
    </ligand>
</feature>
<feature type="binding site" evidence="10">
    <location>
        <begin position="229"/>
        <end position="230"/>
    </location>
    <ligand>
        <name>ATP</name>
        <dbReference type="ChEBI" id="CHEBI:30616"/>
    </ligand>
</feature>
<dbReference type="PROSITE" id="PS00107">
    <property type="entry name" value="PROTEIN_KINASE_ATP"/>
    <property type="match status" value="1"/>
</dbReference>
<evidence type="ECO:0000256" key="9">
    <source>
        <dbReference type="PIRSR" id="PIRSR630616-1"/>
    </source>
</evidence>
<dbReference type="EMBL" id="MTYJ01000032">
    <property type="protein sequence ID" value="OQV20272.1"/>
    <property type="molecule type" value="Genomic_DNA"/>
</dbReference>
<name>A0A1W0WYR1_HYPEX</name>
<dbReference type="InterPro" id="IPR017441">
    <property type="entry name" value="Protein_kinase_ATP_BS"/>
</dbReference>
<dbReference type="GO" id="GO:0032506">
    <property type="term" value="P:cytokinetic process"/>
    <property type="evidence" value="ECO:0007669"/>
    <property type="project" value="UniProtKB-ARBA"/>
</dbReference>
<feature type="region of interest" description="Disordered" evidence="15">
    <location>
        <begin position="365"/>
        <end position="388"/>
    </location>
</feature>
<gene>
    <name evidence="17" type="ORF">BV898_05823</name>
</gene>
<keyword evidence="2 13" id="KW-0723">Serine/threonine-protein kinase</keyword>
<dbReference type="InterPro" id="IPR030616">
    <property type="entry name" value="Aur-like"/>
</dbReference>
<dbReference type="CDD" id="cd14007">
    <property type="entry name" value="STKc_Aurora"/>
    <property type="match status" value="1"/>
</dbReference>
<dbReference type="InterPro" id="IPR008271">
    <property type="entry name" value="Ser/Thr_kinase_AS"/>
</dbReference>
<reference evidence="18" key="1">
    <citation type="submission" date="2017-01" db="EMBL/GenBank/DDBJ databases">
        <title>Comparative genomics of anhydrobiosis in the tardigrade Hypsibius dujardini.</title>
        <authorList>
            <person name="Yoshida Y."/>
            <person name="Koutsovoulos G."/>
            <person name="Laetsch D."/>
            <person name="Stevens L."/>
            <person name="Kumar S."/>
            <person name="Horikawa D."/>
            <person name="Ishino K."/>
            <person name="Komine S."/>
            <person name="Tomita M."/>
            <person name="Blaxter M."/>
            <person name="Arakawa K."/>
        </authorList>
    </citation>
    <scope>NUCLEOTIDE SEQUENCE [LARGE SCALE GENOMIC DNA]</scope>
    <source>
        <strain evidence="18">Z151</strain>
    </source>
</reference>
<keyword evidence="4 10" id="KW-0547">Nucleotide-binding</keyword>
<dbReference type="FunFam" id="1.10.510.10:FF:000235">
    <property type="entry name" value="Serine/threonine-protein kinase ark1"/>
    <property type="match status" value="1"/>
</dbReference>
<dbReference type="FunFam" id="3.30.200.20:FF:000042">
    <property type="entry name" value="Aurora kinase A"/>
    <property type="match status" value="1"/>
</dbReference>
<dbReference type="InterPro" id="IPR011009">
    <property type="entry name" value="Kinase-like_dom_sf"/>
</dbReference>
<feature type="binding site" evidence="10 12">
    <location>
        <position position="131"/>
    </location>
    <ligand>
        <name>ATP</name>
        <dbReference type="ChEBI" id="CHEBI:30616"/>
    </ligand>
</feature>
<evidence type="ECO:0000256" key="14">
    <source>
        <dbReference type="RuleBase" id="RU367134"/>
    </source>
</evidence>
<dbReference type="Gene3D" id="1.10.510.10">
    <property type="entry name" value="Transferase(Phosphotransferase) domain 1"/>
    <property type="match status" value="1"/>
</dbReference>
<dbReference type="EC" id="2.7.11.1" evidence="14"/>
<feature type="compositionally biased region" description="Polar residues" evidence="15">
    <location>
        <begin position="35"/>
        <end position="53"/>
    </location>
</feature>
<evidence type="ECO:0000256" key="2">
    <source>
        <dbReference type="ARBA" id="ARBA00022527"/>
    </source>
</evidence>
<evidence type="ECO:0000256" key="4">
    <source>
        <dbReference type="ARBA" id="ARBA00022741"/>
    </source>
</evidence>
<dbReference type="Gene3D" id="3.30.200.20">
    <property type="entry name" value="Phosphorylase Kinase, domain 1"/>
    <property type="match status" value="1"/>
</dbReference>
<accession>A0A1W0WYR1</accession>
<evidence type="ECO:0000256" key="7">
    <source>
        <dbReference type="ARBA" id="ARBA00047899"/>
    </source>
</evidence>
<dbReference type="GO" id="GO:0000070">
    <property type="term" value="P:mitotic sister chromatid segregation"/>
    <property type="evidence" value="ECO:0007669"/>
    <property type="project" value="UniProtKB-ARBA"/>
</dbReference>
<sequence>MSKIPRVKKSAKSQLAESLEDLHLTESNNRTFNIQDSATTEPNSAPSIPTISGPNVRVTRSRSQKMTQDAALSTRAPVTPLAAAVTEPEAERRKRKWTIDDFDIGRPLGRGAFGRVYLARTKKEEFIVALKVLFKNQLMDSGLEQNFRREIEINARLEHPNILRMYGYFWDDARIYLILEYAPNGELFKILRARHHFNERESASYVAELVEALIYCHSKNIIHRDIKPENLLLGGYGELKLADFGWSVHAPSSKRRTVCGTTDYLAPELVNKRSYDATIDIWCTGILLYEFLYGAPPFETNPPNQEETHRRIMRGTFDIDPRYISPEPARLIRAMLQTRGSDRIPLEQLRVEPWIVQNRMMKTEIRLPGDSDNDDDDDDDDDENHSSV</sequence>
<feature type="active site" description="Proton acceptor" evidence="9">
    <location>
        <position position="225"/>
    </location>
</feature>
<feature type="region of interest" description="Disordered" evidence="15">
    <location>
        <begin position="35"/>
        <end position="73"/>
    </location>
</feature>
<dbReference type="SMART" id="SM00220">
    <property type="entry name" value="S_TKc"/>
    <property type="match status" value="1"/>
</dbReference>
<dbReference type="Proteomes" id="UP000192578">
    <property type="component" value="Unassembled WGS sequence"/>
</dbReference>
<keyword evidence="18" id="KW-1185">Reference proteome</keyword>
<evidence type="ECO:0000256" key="15">
    <source>
        <dbReference type="SAM" id="MobiDB-lite"/>
    </source>
</evidence>
<evidence type="ECO:0000256" key="5">
    <source>
        <dbReference type="ARBA" id="ARBA00022777"/>
    </source>
</evidence>
<comment type="caution">
    <text evidence="17">The sequence shown here is derived from an EMBL/GenBank/DDBJ whole genome shotgun (WGS) entry which is preliminary data.</text>
</comment>
<evidence type="ECO:0000256" key="13">
    <source>
        <dbReference type="RuleBase" id="RU000304"/>
    </source>
</evidence>
<keyword evidence="3 14" id="KW-0808">Transferase</keyword>
<protein>
    <recommendedName>
        <fullName evidence="14">Aurora kinase</fullName>
        <ecNumber evidence="14">2.7.11.1</ecNumber>
    </recommendedName>
</protein>